<protein>
    <submittedName>
        <fullName evidence="2">HNH endonuclease</fullName>
    </submittedName>
</protein>
<feature type="domain" description="HNH nuclease" evidence="1">
    <location>
        <begin position="67"/>
        <end position="118"/>
    </location>
</feature>
<reference evidence="2" key="1">
    <citation type="submission" date="2020-07" db="EMBL/GenBank/DDBJ databases">
        <title>Huge and variable diversity of episymbiotic CPR bacteria and DPANN archaea in groundwater ecosystems.</title>
        <authorList>
            <person name="He C.Y."/>
            <person name="Keren R."/>
            <person name="Whittaker M."/>
            <person name="Farag I.F."/>
            <person name="Doudna J."/>
            <person name="Cate J.H.D."/>
            <person name="Banfield J.F."/>
        </authorList>
    </citation>
    <scope>NUCLEOTIDE SEQUENCE</scope>
    <source>
        <strain evidence="2">NC_groundwater_1860_Pr3_B-0.1um_51_7</strain>
    </source>
</reference>
<dbReference type="SMART" id="SM00507">
    <property type="entry name" value="HNHc"/>
    <property type="match status" value="1"/>
</dbReference>
<dbReference type="CDD" id="cd00085">
    <property type="entry name" value="HNHc"/>
    <property type="match status" value="1"/>
</dbReference>
<evidence type="ECO:0000313" key="3">
    <source>
        <dbReference type="Proteomes" id="UP000808761"/>
    </source>
</evidence>
<dbReference type="InterPro" id="IPR052892">
    <property type="entry name" value="NA-targeting_endonuclease"/>
</dbReference>
<evidence type="ECO:0000259" key="1">
    <source>
        <dbReference type="SMART" id="SM00507"/>
    </source>
</evidence>
<evidence type="ECO:0000313" key="2">
    <source>
        <dbReference type="EMBL" id="MBI5078400.1"/>
    </source>
</evidence>
<dbReference type="InterPro" id="IPR003615">
    <property type="entry name" value="HNH_nuc"/>
</dbReference>
<keyword evidence="2" id="KW-0378">Hydrolase</keyword>
<dbReference type="PANTHER" id="PTHR33877:SF2">
    <property type="entry name" value="OS07G0170200 PROTEIN"/>
    <property type="match status" value="1"/>
</dbReference>
<dbReference type="Proteomes" id="UP000808761">
    <property type="component" value="Unassembled WGS sequence"/>
</dbReference>
<dbReference type="GO" id="GO:0004519">
    <property type="term" value="F:endonuclease activity"/>
    <property type="evidence" value="ECO:0007669"/>
    <property type="project" value="UniProtKB-KW"/>
</dbReference>
<dbReference type="InterPro" id="IPR029471">
    <property type="entry name" value="HNH_5"/>
</dbReference>
<dbReference type="Pfam" id="PF14279">
    <property type="entry name" value="HNH_5"/>
    <property type="match status" value="1"/>
</dbReference>
<organism evidence="2 3">
    <name type="scientific">Candidatus Saganbacteria bacterium</name>
    <dbReference type="NCBI Taxonomy" id="2575572"/>
    <lineage>
        <taxon>Bacteria</taxon>
        <taxon>Bacillati</taxon>
        <taxon>Saganbacteria</taxon>
    </lineage>
</organism>
<dbReference type="Gene3D" id="1.10.30.50">
    <property type="match status" value="1"/>
</dbReference>
<keyword evidence="2" id="KW-0255">Endonuclease</keyword>
<comment type="caution">
    <text evidence="2">The sequence shown here is derived from an EMBL/GenBank/DDBJ whole genome shotgun (WGS) entry which is preliminary data.</text>
</comment>
<dbReference type="PANTHER" id="PTHR33877">
    <property type="entry name" value="SLL1193 PROTEIN"/>
    <property type="match status" value="1"/>
</dbReference>
<feature type="non-terminal residue" evidence="2">
    <location>
        <position position="136"/>
    </location>
</feature>
<accession>A0A9D6UJ92</accession>
<keyword evidence="2" id="KW-0540">Nuclease</keyword>
<sequence length="136" mass="15353">MSNKVLVLNSTYAPLNVTNWRRAMVLLLKGKAITLEYNGRLINGLYRLPEIVRLTAYVPRAYSEIVLTRKNIYLRDNHTCQYCGKANGNLTIDHIIPRSRGGQDAWENMVVCCARCNNRKGDKSPDEAGMKLIGTP</sequence>
<gene>
    <name evidence="2" type="ORF">HZB08_00050</name>
</gene>
<dbReference type="EMBL" id="JACRKR010000003">
    <property type="protein sequence ID" value="MBI5078400.1"/>
    <property type="molecule type" value="Genomic_DNA"/>
</dbReference>
<proteinExistence type="predicted"/>
<name>A0A9D6UJ92_UNCSA</name>
<dbReference type="AlphaFoldDB" id="A0A9D6UJ92"/>